<gene>
    <name evidence="1" type="ORF">N7U66_04650</name>
</gene>
<dbReference type="RefSeq" id="WP_267677523.1">
    <property type="nucleotide sequence ID" value="NZ_CP113088.1"/>
</dbReference>
<keyword evidence="2" id="KW-1185">Reference proteome</keyword>
<proteinExistence type="predicted"/>
<dbReference type="EMBL" id="CP113088">
    <property type="protein sequence ID" value="WAC02921.1"/>
    <property type="molecule type" value="Genomic_DNA"/>
</dbReference>
<dbReference type="Proteomes" id="UP001164705">
    <property type="component" value="Chromosome"/>
</dbReference>
<evidence type="ECO:0000313" key="1">
    <source>
        <dbReference type="EMBL" id="WAC02921.1"/>
    </source>
</evidence>
<evidence type="ECO:0000313" key="2">
    <source>
        <dbReference type="Proteomes" id="UP001164705"/>
    </source>
</evidence>
<accession>A0A9E8MX21</accession>
<protein>
    <submittedName>
        <fullName evidence="1">Uncharacterized protein</fullName>
    </submittedName>
</protein>
<sequence>MKVINFEEWKSQSNNNSNHLKISKRFEDMNDLEIRLLLEKVVERLNFSIDHLYKSFEQNKETYKILDKVVNNQNNLIENTESLNRLAKKHTELFHEQARALGIIKK</sequence>
<dbReference type="KEGG" id="lnu:N7U66_04650"/>
<dbReference type="AlphaFoldDB" id="A0A9E8MX21"/>
<organism evidence="1 2">
    <name type="scientific">Lacinutrix neustonica</name>
    <dbReference type="NCBI Taxonomy" id="2980107"/>
    <lineage>
        <taxon>Bacteria</taxon>
        <taxon>Pseudomonadati</taxon>
        <taxon>Bacteroidota</taxon>
        <taxon>Flavobacteriia</taxon>
        <taxon>Flavobacteriales</taxon>
        <taxon>Flavobacteriaceae</taxon>
        <taxon>Lacinutrix</taxon>
    </lineage>
</organism>
<reference evidence="1" key="1">
    <citation type="submission" date="2022-11" db="EMBL/GenBank/DDBJ databases">
        <title>Lacinutrix neustonica HL-RS19T sp. nov., isolated from the surface microlayer sample of brackish Lake Shihwa.</title>
        <authorList>
            <person name="Choi J.Y."/>
            <person name="Hwang C.Y."/>
        </authorList>
    </citation>
    <scope>NUCLEOTIDE SEQUENCE</scope>
    <source>
        <strain evidence="1">HL-RS19</strain>
    </source>
</reference>
<name>A0A9E8MX21_9FLAO</name>